<dbReference type="AlphaFoldDB" id="A0A410P3R3"/>
<dbReference type="Gene3D" id="3.90.1580.10">
    <property type="entry name" value="paralog of FGE (formylglycine-generating enzyme)"/>
    <property type="match status" value="1"/>
</dbReference>
<proteinExistence type="predicted"/>
<name>A0A410P3R3_VELA1</name>
<keyword evidence="4" id="KW-1185">Reference proteome</keyword>
<protein>
    <recommendedName>
        <fullName evidence="2">Sulfatase-modifying factor enzyme-like domain-containing protein</fullName>
    </recommendedName>
</protein>
<dbReference type="InterPro" id="IPR005532">
    <property type="entry name" value="SUMF_dom"/>
</dbReference>
<dbReference type="SUPFAM" id="SSF56436">
    <property type="entry name" value="C-type lectin-like"/>
    <property type="match status" value="1"/>
</dbReference>
<keyword evidence="1" id="KW-0732">Signal</keyword>
<gene>
    <name evidence="3" type="ORF">BU251_02705</name>
</gene>
<feature type="domain" description="Sulfatase-modifying factor enzyme-like" evidence="2">
    <location>
        <begin position="240"/>
        <end position="529"/>
    </location>
</feature>
<sequence length="533" mass="56753">MCKTNNAIPTLLRAKHFKPGLKCLSGFFLLLGFCCLFSPPAHANNIKVSDVSLQNLDSTAGTVDIKFDVSWDNSFTRTDANGNATFDRAWVFVKYQIGGTGAWYHATLVSGGSLGSYSTSTAIGITSDGKGAFCRPGLNQTLRWSFPYGTSMDTIRIRVFAIEMVYIPQGSFVLGSGGTESGSFTDGSWTSGATIPFTISSEDALSIAASAGSLWGTSTSGNNTIGDAGTLPAAFPKGYSGFYVMKYEVSQGQYRDFLNTLTRAQQNTRTGTSLAAGTTSVTNIYVMSNTATISYRNGIRCDATISSSDPITFYCDLNGNAVPNESDDGEWIACNWLSWADLMAYADWAGLRPMTELEFEKASRGPARSGSPTANEYAWGNTTIDYFSDLSNAGTSSEAIGPTRPNANCNYSSASPDGPVRCGMFATSSSSRTTAGASYYGLMEMSGNLWERCVTIGNATGRAFTGLHGNGTLDSSGNADVTNWPGTGATGGGFRGGAWDDDTSYARVSDRSYAAYTNSFRYYSYGGRFARTP</sequence>
<reference evidence="3 4" key="1">
    <citation type="submission" date="2017-01" db="EMBL/GenBank/DDBJ databases">
        <title>First insights into the biology of 'candidatus Vampirococcus archaeovorus'.</title>
        <authorList>
            <person name="Kizina J."/>
            <person name="Jordan S."/>
            <person name="Stueber K."/>
            <person name="Reinhardt R."/>
            <person name="Harder J."/>
        </authorList>
    </citation>
    <scope>NUCLEOTIDE SEQUENCE [LARGE SCALE GENOMIC DNA]</scope>
    <source>
        <strain evidence="3 4">LiM</strain>
    </source>
</reference>
<dbReference type="PANTHER" id="PTHR23150">
    <property type="entry name" value="SULFATASE MODIFYING FACTOR 1, 2"/>
    <property type="match status" value="1"/>
</dbReference>
<dbReference type="EMBL" id="CP019384">
    <property type="protein sequence ID" value="QAT16718.1"/>
    <property type="molecule type" value="Genomic_DNA"/>
</dbReference>
<dbReference type="RefSeq" id="WP_164908832.1">
    <property type="nucleotide sequence ID" value="NZ_CP019384.1"/>
</dbReference>
<feature type="chain" id="PRO_5019507594" description="Sulfatase-modifying factor enzyme-like domain-containing protein" evidence="1">
    <location>
        <begin position="44"/>
        <end position="533"/>
    </location>
</feature>
<dbReference type="Pfam" id="PF03781">
    <property type="entry name" value="FGE-sulfatase"/>
    <property type="match status" value="1"/>
</dbReference>
<dbReference type="InterPro" id="IPR042095">
    <property type="entry name" value="SUMF_sf"/>
</dbReference>
<evidence type="ECO:0000313" key="3">
    <source>
        <dbReference type="EMBL" id="QAT16718.1"/>
    </source>
</evidence>
<dbReference type="PANTHER" id="PTHR23150:SF19">
    <property type="entry name" value="FORMYLGLYCINE-GENERATING ENZYME"/>
    <property type="match status" value="1"/>
</dbReference>
<dbReference type="Proteomes" id="UP000287243">
    <property type="component" value="Chromosome"/>
</dbReference>
<evidence type="ECO:0000259" key="2">
    <source>
        <dbReference type="Pfam" id="PF03781"/>
    </source>
</evidence>
<dbReference type="InterPro" id="IPR051043">
    <property type="entry name" value="Sulfatase_Mod_Factor_Kinase"/>
</dbReference>
<accession>A0A410P3R3</accession>
<dbReference type="GO" id="GO:0120147">
    <property type="term" value="F:formylglycine-generating oxidase activity"/>
    <property type="evidence" value="ECO:0007669"/>
    <property type="project" value="TreeGrafter"/>
</dbReference>
<evidence type="ECO:0000256" key="1">
    <source>
        <dbReference type="SAM" id="SignalP"/>
    </source>
</evidence>
<dbReference type="InterPro" id="IPR016187">
    <property type="entry name" value="CTDL_fold"/>
</dbReference>
<organism evidence="3 4">
    <name type="scientific">Velamenicoccus archaeovorus</name>
    <dbReference type="NCBI Taxonomy" id="1930593"/>
    <lineage>
        <taxon>Bacteria</taxon>
        <taxon>Pseudomonadati</taxon>
        <taxon>Candidatus Omnitrophota</taxon>
        <taxon>Candidatus Velamenicoccus</taxon>
    </lineage>
</organism>
<feature type="signal peptide" evidence="1">
    <location>
        <begin position="1"/>
        <end position="43"/>
    </location>
</feature>
<dbReference type="KEGG" id="vai:BU251_02705"/>
<evidence type="ECO:0000313" key="4">
    <source>
        <dbReference type="Proteomes" id="UP000287243"/>
    </source>
</evidence>